<dbReference type="CDD" id="cd09024">
    <property type="entry name" value="Aldose_epim_lacX"/>
    <property type="match status" value="1"/>
</dbReference>
<dbReference type="EMBL" id="CYZU01000062">
    <property type="protein sequence ID" value="CUP16272.1"/>
    <property type="molecule type" value="Genomic_DNA"/>
</dbReference>
<sequence>MRLENEFLCVDIAETGAEATRIFDKQKDTEVLWEGDPLYWKRHSPVLFPNVGKTYQNTVRIDGLQYPTSQHGFARDNTFTCIKSTADTASFLLHSSEETKEVYPFDFELYITYRLERKTLYVQWKVKNPSDETMYFTIGGHPAFRFAGKHEKKEDYCLKFPGKEVLEYILVHPESGAGNPDEIFKMELENETYPLTEELFANDALIFDNEQIEEVWICHKDGTPYAGLCCKGFPNFGIWSVKDAPFVCLEPWAGRCDDHGFAGDISEKPGINRLEGQETFRKEYQIVVA</sequence>
<name>A0A174KW70_9FIRM</name>
<dbReference type="InterPro" id="IPR008183">
    <property type="entry name" value="Aldose_1/G6P_1-epimerase"/>
</dbReference>
<protein>
    <submittedName>
        <fullName evidence="1">Aldose 1-epimerase</fullName>
    </submittedName>
</protein>
<evidence type="ECO:0000313" key="1">
    <source>
        <dbReference type="EMBL" id="CUP16272.1"/>
    </source>
</evidence>
<dbReference type="GO" id="GO:0030246">
    <property type="term" value="F:carbohydrate binding"/>
    <property type="evidence" value="ECO:0007669"/>
    <property type="project" value="InterPro"/>
</dbReference>
<dbReference type="GO" id="GO:0016853">
    <property type="term" value="F:isomerase activity"/>
    <property type="evidence" value="ECO:0007669"/>
    <property type="project" value="InterPro"/>
</dbReference>
<dbReference type="Pfam" id="PF01263">
    <property type="entry name" value="Aldose_epim"/>
    <property type="match status" value="1"/>
</dbReference>
<dbReference type="RefSeq" id="WP_050640650.1">
    <property type="nucleotide sequence ID" value="NZ_CABKUE010000008.1"/>
</dbReference>
<dbReference type="STRING" id="39482.ERS852491_04427"/>
<dbReference type="InterPro" id="IPR014718">
    <property type="entry name" value="GH-type_carb-bd"/>
</dbReference>
<dbReference type="GO" id="GO:0005975">
    <property type="term" value="P:carbohydrate metabolic process"/>
    <property type="evidence" value="ECO:0007669"/>
    <property type="project" value="InterPro"/>
</dbReference>
<reference evidence="1 2" key="1">
    <citation type="submission" date="2015-09" db="EMBL/GenBank/DDBJ databases">
        <authorList>
            <consortium name="Pathogen Informatics"/>
        </authorList>
    </citation>
    <scope>NUCLEOTIDE SEQUENCE [LARGE SCALE GENOMIC DNA]</scope>
    <source>
        <strain evidence="1 2">2789STDY5834876</strain>
    </source>
</reference>
<dbReference type="AlphaFoldDB" id="A0A174KW70"/>
<dbReference type="Gene3D" id="2.70.98.10">
    <property type="match status" value="1"/>
</dbReference>
<proteinExistence type="predicted"/>
<dbReference type="SUPFAM" id="SSF74650">
    <property type="entry name" value="Galactose mutarotase-like"/>
    <property type="match status" value="1"/>
</dbReference>
<dbReference type="OrthoDB" id="9795355at2"/>
<evidence type="ECO:0000313" key="2">
    <source>
        <dbReference type="Proteomes" id="UP000095544"/>
    </source>
</evidence>
<dbReference type="Proteomes" id="UP000095544">
    <property type="component" value="Unassembled WGS sequence"/>
</dbReference>
<gene>
    <name evidence="1" type="ORF">ERS852491_04427</name>
</gene>
<organism evidence="1 2">
    <name type="scientific">Faecalicatena contorta</name>
    <dbReference type="NCBI Taxonomy" id="39482"/>
    <lineage>
        <taxon>Bacteria</taxon>
        <taxon>Bacillati</taxon>
        <taxon>Bacillota</taxon>
        <taxon>Clostridia</taxon>
        <taxon>Lachnospirales</taxon>
        <taxon>Lachnospiraceae</taxon>
        <taxon>Faecalicatena</taxon>
    </lineage>
</organism>
<dbReference type="InterPro" id="IPR011013">
    <property type="entry name" value="Gal_mutarotase_sf_dom"/>
</dbReference>
<accession>A0A174KW70</accession>
<dbReference type="InterPro" id="IPR037481">
    <property type="entry name" value="LacX"/>
</dbReference>